<dbReference type="GO" id="GO:0140104">
    <property type="term" value="F:molecular carrier activity"/>
    <property type="evidence" value="ECO:0007669"/>
    <property type="project" value="InterPro"/>
</dbReference>
<evidence type="ECO:0000256" key="3">
    <source>
        <dbReference type="ARBA" id="ARBA00022448"/>
    </source>
</evidence>
<dbReference type="CDD" id="cd13519">
    <property type="entry name" value="PBP2_PEB3_AcfC"/>
    <property type="match status" value="1"/>
</dbReference>
<dbReference type="OrthoDB" id="9802127at2"/>
<evidence type="ECO:0000256" key="5">
    <source>
        <dbReference type="ARBA" id="ARBA00022764"/>
    </source>
</evidence>
<dbReference type="SUPFAM" id="SSF53850">
    <property type="entry name" value="Periplasmic binding protein-like II"/>
    <property type="match status" value="1"/>
</dbReference>
<evidence type="ECO:0000313" key="8">
    <source>
        <dbReference type="Proteomes" id="UP000192936"/>
    </source>
</evidence>
<reference evidence="7 8" key="1">
    <citation type="submission" date="2017-04" db="EMBL/GenBank/DDBJ databases">
        <authorList>
            <person name="Afonso C.L."/>
            <person name="Miller P.J."/>
            <person name="Scott M.A."/>
            <person name="Spackman E."/>
            <person name="Goraichik I."/>
            <person name="Dimitrov K.M."/>
            <person name="Suarez D.L."/>
            <person name="Swayne D.E."/>
        </authorList>
    </citation>
    <scope>NUCLEOTIDE SEQUENCE [LARGE SCALE GENOMIC DNA]</scope>
    <source>
        <strain evidence="7 8">A2P</strain>
    </source>
</reference>
<dbReference type="PANTHER" id="PTHR30368">
    <property type="entry name" value="SULFATE-BINDING PROTEIN"/>
    <property type="match status" value="1"/>
</dbReference>
<dbReference type="InterPro" id="IPR005669">
    <property type="entry name" value="Thiosulph/SO4-bd"/>
</dbReference>
<protein>
    <submittedName>
        <fullName evidence="7">Accessory colonization factor AcfC</fullName>
    </submittedName>
</protein>
<proteinExistence type="inferred from homology"/>
<dbReference type="GO" id="GO:0042597">
    <property type="term" value="C:periplasmic space"/>
    <property type="evidence" value="ECO:0007669"/>
    <property type="project" value="UniProtKB-SubCell"/>
</dbReference>
<evidence type="ECO:0000256" key="1">
    <source>
        <dbReference type="ARBA" id="ARBA00004418"/>
    </source>
</evidence>
<feature type="chain" id="PRO_5013344512" evidence="6">
    <location>
        <begin position="22"/>
        <end position="253"/>
    </location>
</feature>
<name>A0A1X7HM90_9PROT</name>
<dbReference type="Proteomes" id="UP000192936">
    <property type="component" value="Unassembled WGS sequence"/>
</dbReference>
<dbReference type="RefSeq" id="WP_085091367.1">
    <property type="nucleotide sequence ID" value="NZ_FXAK01000009.1"/>
</dbReference>
<keyword evidence="3" id="KW-0813">Transport</keyword>
<gene>
    <name evidence="7" type="ORF">SAMN02982917_6530</name>
</gene>
<evidence type="ECO:0000256" key="2">
    <source>
        <dbReference type="ARBA" id="ARBA00006099"/>
    </source>
</evidence>
<dbReference type="EMBL" id="FXAK01000009">
    <property type="protein sequence ID" value="SMF88858.1"/>
    <property type="molecule type" value="Genomic_DNA"/>
</dbReference>
<comment type="similarity">
    <text evidence="2">Belongs to the prokaryotic sulfate-binding protein family.</text>
</comment>
<dbReference type="AlphaFoldDB" id="A0A1X7HM90"/>
<evidence type="ECO:0000313" key="7">
    <source>
        <dbReference type="EMBL" id="SMF88858.1"/>
    </source>
</evidence>
<dbReference type="Gene3D" id="3.40.190.10">
    <property type="entry name" value="Periplasmic binding protein-like II"/>
    <property type="match status" value="2"/>
</dbReference>
<sequence length="253" mass="27075">MLKAFTLAMGIATAAALPAAAAEIHAYGPGGPLPAMKQAALAFEKDTGVKVIIKAGPTPSWIGEAKEDADIVFSGSETMMSDFVKAFGGQISEENVVPLYLRPSAILVRPGNPDRIGGLNDLMKPGHRVLVVNGAGQNGLWEDMAGRTGDISKVKALRQNIKQFASNSAEARKAWIEDKSLDAWIIWNIWQVSNADLADTVDVEPSYRIYRDTGAVLTERGHAKDEAKAFLKFLQGEKAAAIFAKAGWIVPAS</sequence>
<dbReference type="GO" id="GO:1902358">
    <property type="term" value="P:sulfate transmembrane transport"/>
    <property type="evidence" value="ECO:0007669"/>
    <property type="project" value="InterPro"/>
</dbReference>
<keyword evidence="4 6" id="KW-0732">Signal</keyword>
<organism evidence="7 8">
    <name type="scientific">Azospirillum oryzae</name>
    <dbReference type="NCBI Taxonomy" id="286727"/>
    <lineage>
        <taxon>Bacteria</taxon>
        <taxon>Pseudomonadati</taxon>
        <taxon>Pseudomonadota</taxon>
        <taxon>Alphaproteobacteria</taxon>
        <taxon>Rhodospirillales</taxon>
        <taxon>Azospirillaceae</taxon>
        <taxon>Azospirillum</taxon>
    </lineage>
</organism>
<comment type="subcellular location">
    <subcellularLocation>
        <location evidence="1">Periplasm</location>
    </subcellularLocation>
</comment>
<dbReference type="Pfam" id="PF13531">
    <property type="entry name" value="SBP_bac_11"/>
    <property type="match status" value="1"/>
</dbReference>
<keyword evidence="5" id="KW-0574">Periplasm</keyword>
<evidence type="ECO:0000256" key="6">
    <source>
        <dbReference type="SAM" id="SignalP"/>
    </source>
</evidence>
<dbReference type="STRING" id="286727.SAMN02982917_6530"/>
<accession>A0A1X7HM90</accession>
<feature type="signal peptide" evidence="6">
    <location>
        <begin position="1"/>
        <end position="21"/>
    </location>
</feature>
<dbReference type="PANTHER" id="PTHR30368:SF2">
    <property type="entry name" value="SULFATE-BINDING PROTEIN"/>
    <property type="match status" value="1"/>
</dbReference>
<evidence type="ECO:0000256" key="4">
    <source>
        <dbReference type="ARBA" id="ARBA00022729"/>
    </source>
</evidence>